<sequence>MKKRVVITGMEITSSIGTGLDKFWQAAIEGQCGIKHIQSYDPSSYTTQVAGEITDFSLSELPQFAKSKRLPRVAQYALYCAHHAIQQAGLGNEELSAAGTYIGTSLGGYPELEGSYKAFFTESWKKIPPLSVIRGMPNSVANHIAIAFGLHGPNSTISNACVSSAEAIGQAYQQIAHGTLSTAICGGTESLIWESIMAAWCKLKVMSTNNENPTQACRPFDLQRDGMVMADGAGILVLEELQQAKARGATIFAEIIGFGASCDAFHVTAPNSEGQIRAIHVALDSAKLSVNDIHYINAHGTGTQLNDSSETESIKAVFGQRAYEIPITAQKSMTGHAIGAAGAMEIIATTLSLRKEILLPTINLHNPDPACDLDYVPNAARAQPADIALSNHFAFGGANAALILRKYVGF</sequence>
<dbReference type="Gene3D" id="3.40.47.10">
    <property type="match status" value="1"/>
</dbReference>
<evidence type="ECO:0000256" key="10">
    <source>
        <dbReference type="ARBA" id="ARBA00023136"/>
    </source>
</evidence>
<evidence type="ECO:0000256" key="9">
    <source>
        <dbReference type="ARBA" id="ARBA00022989"/>
    </source>
</evidence>
<name>A0A098G0Y4_9GAMM</name>
<dbReference type="FunFam" id="3.40.47.10:FF:000018">
    <property type="entry name" value="3-oxoacyl-[acyl-carrier-protein] synthase 2"/>
    <property type="match status" value="1"/>
</dbReference>
<accession>A0A098G0Y4</accession>
<evidence type="ECO:0000256" key="1">
    <source>
        <dbReference type="ARBA" id="ARBA00004533"/>
    </source>
</evidence>
<feature type="domain" description="Ketosynthase family 3 (KS3)" evidence="15">
    <location>
        <begin position="2"/>
        <end position="406"/>
    </location>
</feature>
<dbReference type="CDD" id="cd00834">
    <property type="entry name" value="KAS_I_II"/>
    <property type="match status" value="1"/>
</dbReference>
<dbReference type="STRING" id="1212491.LFA_0160"/>
<keyword evidence="10" id="KW-0472">Membrane</keyword>
<keyword evidence="5" id="KW-1003">Cell membrane</keyword>
<dbReference type="HOGENOM" id="CLU_000022_69_2_6"/>
<organism evidence="16 17">
    <name type="scientific">Legionella fallonii LLAP-10</name>
    <dbReference type="NCBI Taxonomy" id="1212491"/>
    <lineage>
        <taxon>Bacteria</taxon>
        <taxon>Pseudomonadati</taxon>
        <taxon>Pseudomonadota</taxon>
        <taxon>Gammaproteobacteria</taxon>
        <taxon>Legionellales</taxon>
        <taxon>Legionellaceae</taxon>
        <taxon>Legionella</taxon>
    </lineage>
</organism>
<protein>
    <recommendedName>
        <fullName evidence="12">Nodulation protein E</fullName>
    </recommendedName>
    <alternativeName>
        <fullName evidence="13">Host-specificity of nodulation protein B</fullName>
    </alternativeName>
</protein>
<evidence type="ECO:0000256" key="6">
    <source>
        <dbReference type="ARBA" id="ARBA00022519"/>
    </source>
</evidence>
<evidence type="ECO:0000256" key="4">
    <source>
        <dbReference type="ARBA" id="ARBA00022458"/>
    </source>
</evidence>
<evidence type="ECO:0000313" key="16">
    <source>
        <dbReference type="EMBL" id="CEG55641.1"/>
    </source>
</evidence>
<dbReference type="InterPro" id="IPR014030">
    <property type="entry name" value="Ketoacyl_synth_N"/>
</dbReference>
<comment type="function">
    <text evidence="11">Proposed to synthesize NOD factor fatty acyl chain. Involved in the synthesis of a highly unsaturated fatty acid moiety, which forms part of a lipo-oligosaccharide that is responsible for host specificity.</text>
</comment>
<dbReference type="InterPro" id="IPR020841">
    <property type="entry name" value="PKS_Beta-ketoAc_synthase_dom"/>
</dbReference>
<dbReference type="AlphaFoldDB" id="A0A098G0Y4"/>
<dbReference type="InterPro" id="IPR016039">
    <property type="entry name" value="Thiolase-like"/>
</dbReference>
<proteinExistence type="inferred from homology"/>
<comment type="pathway">
    <text evidence="2">Lipid metabolism.</text>
</comment>
<evidence type="ECO:0000256" key="14">
    <source>
        <dbReference type="RuleBase" id="RU003694"/>
    </source>
</evidence>
<dbReference type="PROSITE" id="PS52004">
    <property type="entry name" value="KS3_2"/>
    <property type="match status" value="1"/>
</dbReference>
<evidence type="ECO:0000256" key="12">
    <source>
        <dbReference type="ARBA" id="ARBA00039445"/>
    </source>
</evidence>
<keyword evidence="7 14" id="KW-0808">Transferase</keyword>
<dbReference type="Pfam" id="PF00109">
    <property type="entry name" value="ketoacyl-synt"/>
    <property type="match status" value="1"/>
</dbReference>
<evidence type="ECO:0000256" key="11">
    <source>
        <dbReference type="ARBA" id="ARBA00037576"/>
    </source>
</evidence>
<keyword evidence="6" id="KW-0997">Cell inner membrane</keyword>
<dbReference type="EMBL" id="LN614827">
    <property type="protein sequence ID" value="CEG55641.1"/>
    <property type="molecule type" value="Genomic_DNA"/>
</dbReference>
<dbReference type="Pfam" id="PF02801">
    <property type="entry name" value="Ketoacyl-synt_C"/>
    <property type="match status" value="1"/>
</dbReference>
<dbReference type="SUPFAM" id="SSF53901">
    <property type="entry name" value="Thiolase-like"/>
    <property type="match status" value="2"/>
</dbReference>
<evidence type="ECO:0000313" key="17">
    <source>
        <dbReference type="Proteomes" id="UP000032430"/>
    </source>
</evidence>
<dbReference type="InterPro" id="IPR014031">
    <property type="entry name" value="Ketoacyl_synth_C"/>
</dbReference>
<dbReference type="NCBIfam" id="NF005589">
    <property type="entry name" value="PRK07314.1"/>
    <property type="match status" value="1"/>
</dbReference>
<dbReference type="GO" id="GO:0004315">
    <property type="term" value="F:3-oxoacyl-[acyl-carrier-protein] synthase activity"/>
    <property type="evidence" value="ECO:0007669"/>
    <property type="project" value="UniProtKB-ARBA"/>
</dbReference>
<dbReference type="OrthoDB" id="9808669at2"/>
<gene>
    <name evidence="16" type="primary">fabF</name>
    <name evidence="16" type="ORF">LFA_0160</name>
</gene>
<keyword evidence="4" id="KW-0536">Nodulation</keyword>
<dbReference type="GO" id="GO:0030497">
    <property type="term" value="P:fatty acid elongation"/>
    <property type="evidence" value="ECO:0007669"/>
    <property type="project" value="UniProtKB-ARBA"/>
</dbReference>
<dbReference type="RefSeq" id="WP_045094487.1">
    <property type="nucleotide sequence ID" value="NZ_LN614827.1"/>
</dbReference>
<reference evidence="17" key="1">
    <citation type="submission" date="2014-09" db="EMBL/GenBank/DDBJ databases">
        <authorList>
            <person name="Gomez-Valero L."/>
        </authorList>
    </citation>
    <scope>NUCLEOTIDE SEQUENCE [LARGE SCALE GENOMIC DNA]</scope>
    <source>
        <strain evidence="17">ATCC700992</strain>
    </source>
</reference>
<evidence type="ECO:0000259" key="15">
    <source>
        <dbReference type="PROSITE" id="PS52004"/>
    </source>
</evidence>
<keyword evidence="9" id="KW-1133">Transmembrane helix</keyword>
<dbReference type="KEGG" id="lfa:LFA_0160"/>
<dbReference type="FunFam" id="3.40.47.10:FF:000029">
    <property type="entry name" value="3-oxoacyl-[acyl-carrier-protein] synthase 1"/>
    <property type="match status" value="1"/>
</dbReference>
<keyword evidence="17" id="KW-1185">Reference proteome</keyword>
<dbReference type="Proteomes" id="UP000032430">
    <property type="component" value="Chromosome I"/>
</dbReference>
<dbReference type="GO" id="GO:0005886">
    <property type="term" value="C:plasma membrane"/>
    <property type="evidence" value="ECO:0007669"/>
    <property type="project" value="UniProtKB-SubCell"/>
</dbReference>
<evidence type="ECO:0000256" key="5">
    <source>
        <dbReference type="ARBA" id="ARBA00022475"/>
    </source>
</evidence>
<evidence type="ECO:0000256" key="8">
    <source>
        <dbReference type="ARBA" id="ARBA00022692"/>
    </source>
</evidence>
<evidence type="ECO:0000256" key="7">
    <source>
        <dbReference type="ARBA" id="ARBA00022679"/>
    </source>
</evidence>
<keyword evidence="8" id="KW-0812">Transmembrane</keyword>
<evidence type="ECO:0000256" key="2">
    <source>
        <dbReference type="ARBA" id="ARBA00005189"/>
    </source>
</evidence>
<dbReference type="SMART" id="SM00825">
    <property type="entry name" value="PKS_KS"/>
    <property type="match status" value="1"/>
</dbReference>
<dbReference type="PANTHER" id="PTHR11712:SF352">
    <property type="entry name" value="3-OXOACYL-[ACYL-CARRIER-PROTEIN] SYNTHASE"/>
    <property type="match status" value="1"/>
</dbReference>
<dbReference type="InterPro" id="IPR000794">
    <property type="entry name" value="Beta-ketoacyl_synthase"/>
</dbReference>
<evidence type="ECO:0000256" key="3">
    <source>
        <dbReference type="ARBA" id="ARBA00008467"/>
    </source>
</evidence>
<evidence type="ECO:0000256" key="13">
    <source>
        <dbReference type="ARBA" id="ARBA00041756"/>
    </source>
</evidence>
<dbReference type="PANTHER" id="PTHR11712">
    <property type="entry name" value="POLYKETIDE SYNTHASE-RELATED"/>
    <property type="match status" value="1"/>
</dbReference>
<comment type="similarity">
    <text evidence="3 14">Belongs to the thiolase-like superfamily. Beta-ketoacyl-ACP synthases family.</text>
</comment>
<keyword evidence="16" id="KW-0012">Acyltransferase</keyword>
<comment type="subcellular location">
    <subcellularLocation>
        <location evidence="1">Cell inner membrane</location>
    </subcellularLocation>
</comment>